<organism evidence="2 3">
    <name type="scientific">Senna tora</name>
    <dbReference type="NCBI Taxonomy" id="362788"/>
    <lineage>
        <taxon>Eukaryota</taxon>
        <taxon>Viridiplantae</taxon>
        <taxon>Streptophyta</taxon>
        <taxon>Embryophyta</taxon>
        <taxon>Tracheophyta</taxon>
        <taxon>Spermatophyta</taxon>
        <taxon>Magnoliopsida</taxon>
        <taxon>eudicotyledons</taxon>
        <taxon>Gunneridae</taxon>
        <taxon>Pentapetalae</taxon>
        <taxon>rosids</taxon>
        <taxon>fabids</taxon>
        <taxon>Fabales</taxon>
        <taxon>Fabaceae</taxon>
        <taxon>Caesalpinioideae</taxon>
        <taxon>Cassia clade</taxon>
        <taxon>Senna</taxon>
    </lineage>
</organism>
<dbReference type="EMBL" id="JAAIUW010000013">
    <property type="protein sequence ID" value="KAF7801978.1"/>
    <property type="molecule type" value="Genomic_DNA"/>
</dbReference>
<evidence type="ECO:0000256" key="1">
    <source>
        <dbReference type="SAM" id="MobiDB-lite"/>
    </source>
</evidence>
<name>A0A834VXP5_9FABA</name>
<gene>
    <name evidence="2" type="ORF">G2W53_041089</name>
</gene>
<accession>A0A834VXP5</accession>
<proteinExistence type="predicted"/>
<evidence type="ECO:0000313" key="2">
    <source>
        <dbReference type="EMBL" id="KAF7801978.1"/>
    </source>
</evidence>
<protein>
    <submittedName>
        <fullName evidence="2">Uncharacterized protein</fullName>
    </submittedName>
</protein>
<feature type="region of interest" description="Disordered" evidence="1">
    <location>
        <begin position="52"/>
        <end position="74"/>
    </location>
</feature>
<keyword evidence="3" id="KW-1185">Reference proteome</keyword>
<evidence type="ECO:0000313" key="3">
    <source>
        <dbReference type="Proteomes" id="UP000634136"/>
    </source>
</evidence>
<dbReference type="AlphaFoldDB" id="A0A834VXP5"/>
<dbReference type="Proteomes" id="UP000634136">
    <property type="component" value="Unassembled WGS sequence"/>
</dbReference>
<comment type="caution">
    <text evidence="2">The sequence shown here is derived from an EMBL/GenBank/DDBJ whole genome shotgun (WGS) entry which is preliminary data.</text>
</comment>
<reference evidence="2" key="1">
    <citation type="submission" date="2020-09" db="EMBL/GenBank/DDBJ databases">
        <title>Genome-Enabled Discovery of Anthraquinone Biosynthesis in Senna tora.</title>
        <authorList>
            <person name="Kang S.-H."/>
            <person name="Pandey R.P."/>
            <person name="Lee C.-M."/>
            <person name="Sim J.-S."/>
            <person name="Jeong J.-T."/>
            <person name="Choi B.-S."/>
            <person name="Jung M."/>
            <person name="Ginzburg D."/>
            <person name="Zhao K."/>
            <person name="Won S.Y."/>
            <person name="Oh T.-J."/>
            <person name="Yu Y."/>
            <person name="Kim N.-H."/>
            <person name="Lee O.R."/>
            <person name="Lee T.-H."/>
            <person name="Bashyal P."/>
            <person name="Kim T.-S."/>
            <person name="Lee W.-H."/>
            <person name="Kawkins C."/>
            <person name="Kim C.-K."/>
            <person name="Kim J.S."/>
            <person name="Ahn B.O."/>
            <person name="Rhee S.Y."/>
            <person name="Sohng J.K."/>
        </authorList>
    </citation>
    <scope>NUCLEOTIDE SEQUENCE</scope>
    <source>
        <tissue evidence="2">Leaf</tissue>
    </source>
</reference>
<sequence>MIRNGDGVSLGAFSEMSGYSCNPTELEAEIQRPGMEVVAQDMGSVDLNVEGVAKEEGNGQYEESRREARIDLDS</sequence>